<organism evidence="2 3">
    <name type="scientific">Lithocarpus litseifolius</name>
    <dbReference type="NCBI Taxonomy" id="425828"/>
    <lineage>
        <taxon>Eukaryota</taxon>
        <taxon>Viridiplantae</taxon>
        <taxon>Streptophyta</taxon>
        <taxon>Embryophyta</taxon>
        <taxon>Tracheophyta</taxon>
        <taxon>Spermatophyta</taxon>
        <taxon>Magnoliopsida</taxon>
        <taxon>eudicotyledons</taxon>
        <taxon>Gunneridae</taxon>
        <taxon>Pentapetalae</taxon>
        <taxon>rosids</taxon>
        <taxon>fabids</taxon>
        <taxon>Fagales</taxon>
        <taxon>Fagaceae</taxon>
        <taxon>Lithocarpus</taxon>
    </lineage>
</organism>
<dbReference type="PANTHER" id="PTHR31589:SF221">
    <property type="entry name" value="LIGASE, PUTATIVE (DUF239)-RELATED"/>
    <property type="match status" value="1"/>
</dbReference>
<dbReference type="InterPro" id="IPR025521">
    <property type="entry name" value="Neprosin_propep"/>
</dbReference>
<feature type="non-terminal residue" evidence="2">
    <location>
        <position position="1"/>
    </location>
</feature>
<sequence length="938" mass="106680">ENGNWWLQVQDQVLGYWPGSIFNYLASNATKINWGGEVYNSEPNGDSFVDGRRIETMKNKGFIKQKGTIKTIEGEDGDTIDCVDIYQQPAFDHPFLKNHVIQMKPSSIPGGAKMNSSQSELFQDWHKCGQCPKGTIPIRRAQQDEYPRGVKWIPRKTQLNHSFYDSSHHEHAIVDLEGGQYYGARASLNVWNPVVYDGDVSIAQIWVTAGPSNDINSIEAGWKVNAPDKKTRLFIYWTSDGYKRTGCYNLQCPGFVQVNHKYALDSLIKPLSSYAAKQFDIGITVYKKNGNWWLQVQDQVLGYWPGSIFNYLARKATRIHWGEEVYNSEPTGHHTKTQMGSGHFGNEGYGKASYFRNIGYMDNSGKFRDVEAQSLNPYATRPFCYNVVVSNNTLGGFRTHIYFGGPGYSTLCAGEDGDIIDCVDIYQQPSFDHPFLKNHTIQMKPSSIPDELFQDWHKSGQCPKGTIPIRRTQQDEYPRSVKGMPHRTQPNHSFYDSSHHEYATVDIEGGIFYGGRAILNVWNPVVYDGDFSVAQIWVSAGPIGEVNIVEAGWRVNSPDKKTRLFIYWTSKGYKRKGCYNLECPGFVQVNHKVAFGSVIKPISRYSAQQFEIVITIYKSPDSHWWLMYPNEAVGYWPVDIFEEFGDYATHINFGGKIYNSKPGGIHTSTQMGSGRFPSEGFGRACFIRNIRYLNNNRTFVSRVPTCSYRNSSNNSQCKNCLCHTFYDLNMPLKDPHLCDALKVQVQITGASQVQDTYAATLHYQLAYRLQNHAFDMVVPDMAQTNDALSIQVYPRMTPMCMFVPRQLTRDQMTSLFPESWITKYEEHHQTVKLIQSNNPFFIRKESGKVETRFVTATSKKKEVTIVQTQMAMLQPISYAFEKGLTIKGFHEDGKPCYEGRSPSSHYGGISVIVLNGEKKKPMMMTIQEEGRKNPPNKS</sequence>
<protein>
    <recommendedName>
        <fullName evidence="1">Neprosin PEP catalytic domain-containing protein</fullName>
    </recommendedName>
</protein>
<dbReference type="Gene3D" id="3.90.1320.10">
    <property type="entry name" value="Outer-capsid protein sigma 3, large lobe"/>
    <property type="match status" value="2"/>
</dbReference>
<evidence type="ECO:0000259" key="1">
    <source>
        <dbReference type="PROSITE" id="PS52045"/>
    </source>
</evidence>
<dbReference type="EMBL" id="JAZDWU010000002">
    <property type="protein sequence ID" value="KAL0010227.1"/>
    <property type="molecule type" value="Genomic_DNA"/>
</dbReference>
<dbReference type="Pfam" id="PF14365">
    <property type="entry name" value="Neprosin_AP"/>
    <property type="match status" value="2"/>
</dbReference>
<dbReference type="InterPro" id="IPR053168">
    <property type="entry name" value="Glutamic_endopeptidase"/>
</dbReference>
<dbReference type="InterPro" id="IPR004314">
    <property type="entry name" value="Neprosin"/>
</dbReference>
<keyword evidence="3" id="KW-1185">Reference proteome</keyword>
<reference evidence="2 3" key="1">
    <citation type="submission" date="2024-01" db="EMBL/GenBank/DDBJ databases">
        <title>A telomere-to-telomere, gap-free genome of sweet tea (Lithocarpus litseifolius).</title>
        <authorList>
            <person name="Zhou J."/>
        </authorList>
    </citation>
    <scope>NUCLEOTIDE SEQUENCE [LARGE SCALE GENOMIC DNA]</scope>
    <source>
        <strain evidence="2">Zhou-2022a</strain>
        <tissue evidence="2">Leaf</tissue>
    </source>
</reference>
<feature type="domain" description="Neprosin PEP catalytic" evidence="1">
    <location>
        <begin position="163"/>
        <end position="413"/>
    </location>
</feature>
<dbReference type="Pfam" id="PF03080">
    <property type="entry name" value="Neprosin"/>
    <property type="match status" value="3"/>
</dbReference>
<dbReference type="PROSITE" id="PS52045">
    <property type="entry name" value="NEPROSIN_PEP_CD"/>
    <property type="match status" value="3"/>
</dbReference>
<proteinExistence type="predicted"/>
<feature type="domain" description="Neprosin PEP catalytic" evidence="1">
    <location>
        <begin position="1"/>
        <end position="117"/>
    </location>
</feature>
<dbReference type="PANTHER" id="PTHR31589">
    <property type="entry name" value="PROTEIN, PUTATIVE (DUF239)-RELATED-RELATED"/>
    <property type="match status" value="1"/>
</dbReference>
<dbReference type="AlphaFoldDB" id="A0AAW2DIB5"/>
<evidence type="ECO:0000313" key="2">
    <source>
        <dbReference type="EMBL" id="KAL0010227.1"/>
    </source>
</evidence>
<feature type="domain" description="Neprosin PEP catalytic" evidence="1">
    <location>
        <begin position="494"/>
        <end position="739"/>
    </location>
</feature>
<comment type="caution">
    <text evidence="2">The sequence shown here is derived from an EMBL/GenBank/DDBJ whole genome shotgun (WGS) entry which is preliminary data.</text>
</comment>
<name>A0AAW2DIB5_9ROSI</name>
<evidence type="ECO:0000313" key="3">
    <source>
        <dbReference type="Proteomes" id="UP001459277"/>
    </source>
</evidence>
<dbReference type="Proteomes" id="UP001459277">
    <property type="component" value="Unassembled WGS sequence"/>
</dbReference>
<gene>
    <name evidence="2" type="ORF">SO802_005335</name>
</gene>
<accession>A0AAW2DIB5</accession>